<feature type="binding site" evidence="9">
    <location>
        <position position="183"/>
    </location>
    <ligand>
        <name>ATP</name>
        <dbReference type="ChEBI" id="CHEBI:30616"/>
    </ligand>
</feature>
<evidence type="ECO:0000313" key="13">
    <source>
        <dbReference type="EMBL" id="KAF7350949.1"/>
    </source>
</evidence>
<keyword evidence="6 9" id="KW-0067">ATP-binding</keyword>
<dbReference type="GO" id="GO:0005952">
    <property type="term" value="C:cAMP-dependent protein kinase complex"/>
    <property type="evidence" value="ECO:0007669"/>
    <property type="project" value="TreeGrafter"/>
</dbReference>
<evidence type="ECO:0000256" key="2">
    <source>
        <dbReference type="ARBA" id="ARBA00022527"/>
    </source>
</evidence>
<evidence type="ECO:0000313" key="14">
    <source>
        <dbReference type="Proteomes" id="UP000623467"/>
    </source>
</evidence>
<dbReference type="PROSITE" id="PS00108">
    <property type="entry name" value="PROTEIN_KINASE_ST"/>
    <property type="match status" value="1"/>
</dbReference>
<proteinExistence type="inferred from homology"/>
<evidence type="ECO:0000256" key="10">
    <source>
        <dbReference type="RuleBase" id="RU000304"/>
    </source>
</evidence>
<dbReference type="OrthoDB" id="63267at2759"/>
<dbReference type="InterPro" id="IPR017441">
    <property type="entry name" value="Protein_kinase_ATP_BS"/>
</dbReference>
<dbReference type="SUPFAM" id="SSF56112">
    <property type="entry name" value="Protein kinase-like (PK-like)"/>
    <property type="match status" value="1"/>
</dbReference>
<dbReference type="CDD" id="cd05580">
    <property type="entry name" value="STKc_PKA_like"/>
    <property type="match status" value="1"/>
</dbReference>
<evidence type="ECO:0000256" key="5">
    <source>
        <dbReference type="ARBA" id="ARBA00022777"/>
    </source>
</evidence>
<dbReference type="InterPro" id="IPR000961">
    <property type="entry name" value="AGC-kinase_C"/>
</dbReference>
<dbReference type="Gene3D" id="1.10.510.10">
    <property type="entry name" value="Transferase(Phosphotransferase) domain 1"/>
    <property type="match status" value="1"/>
</dbReference>
<dbReference type="FunFam" id="3.30.200.20:FF:000005">
    <property type="entry name" value="cAMP-dependent protein kinase catalytic subunit"/>
    <property type="match status" value="1"/>
</dbReference>
<keyword evidence="2 10" id="KW-0723">Serine/threonine-protein kinase</keyword>
<evidence type="ECO:0000256" key="1">
    <source>
        <dbReference type="ARBA" id="ARBA00012444"/>
    </source>
</evidence>
<reference evidence="13" key="1">
    <citation type="submission" date="2020-05" db="EMBL/GenBank/DDBJ databases">
        <title>Mycena genomes resolve the evolution of fungal bioluminescence.</title>
        <authorList>
            <person name="Tsai I.J."/>
        </authorList>
    </citation>
    <scope>NUCLEOTIDE SEQUENCE</scope>
    <source>
        <strain evidence="13">160909Yilan</strain>
    </source>
</reference>
<dbReference type="EMBL" id="JACAZH010000014">
    <property type="protein sequence ID" value="KAF7350949.1"/>
    <property type="molecule type" value="Genomic_DNA"/>
</dbReference>
<dbReference type="PROSITE" id="PS51285">
    <property type="entry name" value="AGC_KINASE_CTER"/>
    <property type="match status" value="1"/>
</dbReference>
<accession>A0A8H7CUI1</accession>
<evidence type="ECO:0000259" key="12">
    <source>
        <dbReference type="PROSITE" id="PS51285"/>
    </source>
</evidence>
<dbReference type="PROSITE" id="PS50011">
    <property type="entry name" value="PROTEIN_KINASE_DOM"/>
    <property type="match status" value="1"/>
</dbReference>
<dbReference type="InterPro" id="IPR000719">
    <property type="entry name" value="Prot_kinase_dom"/>
</dbReference>
<feature type="domain" description="AGC-kinase C-terminal" evidence="12">
    <location>
        <begin position="405"/>
        <end position="467"/>
    </location>
</feature>
<dbReference type="Pfam" id="PF00069">
    <property type="entry name" value="Pkinase"/>
    <property type="match status" value="1"/>
</dbReference>
<dbReference type="GO" id="GO:0005829">
    <property type="term" value="C:cytosol"/>
    <property type="evidence" value="ECO:0007669"/>
    <property type="project" value="TreeGrafter"/>
</dbReference>
<comment type="similarity">
    <text evidence="10">Belongs to the protein kinase superfamily.</text>
</comment>
<dbReference type="GO" id="GO:0007165">
    <property type="term" value="P:signal transduction"/>
    <property type="evidence" value="ECO:0007669"/>
    <property type="project" value="UniProtKB-ARBA"/>
</dbReference>
<dbReference type="InterPro" id="IPR008271">
    <property type="entry name" value="Ser/Thr_kinase_AS"/>
</dbReference>
<dbReference type="Proteomes" id="UP000623467">
    <property type="component" value="Unassembled WGS sequence"/>
</dbReference>
<protein>
    <recommendedName>
        <fullName evidence="1">cAMP-dependent protein kinase</fullName>
        <ecNumber evidence="1">2.7.11.11</ecNumber>
    </recommendedName>
</protein>
<evidence type="ECO:0000256" key="3">
    <source>
        <dbReference type="ARBA" id="ARBA00022679"/>
    </source>
</evidence>
<dbReference type="EC" id="2.7.11.11" evidence="1"/>
<keyword evidence="14" id="KW-1185">Reference proteome</keyword>
<keyword evidence="4 9" id="KW-0547">Nucleotide-binding</keyword>
<dbReference type="PANTHER" id="PTHR24353:SF153">
    <property type="entry name" value="CAMP-DEPENDENT PROTEIN KINASE CATALYTIC SUBUNIT 1"/>
    <property type="match status" value="1"/>
</dbReference>
<comment type="catalytic activity">
    <reaction evidence="7">
        <text>L-threonyl-[protein] + ATP = O-phospho-L-threonyl-[protein] + ADP + H(+)</text>
        <dbReference type="Rhea" id="RHEA:46608"/>
        <dbReference type="Rhea" id="RHEA-COMP:11060"/>
        <dbReference type="Rhea" id="RHEA-COMP:11605"/>
        <dbReference type="ChEBI" id="CHEBI:15378"/>
        <dbReference type="ChEBI" id="CHEBI:30013"/>
        <dbReference type="ChEBI" id="CHEBI:30616"/>
        <dbReference type="ChEBI" id="CHEBI:61977"/>
        <dbReference type="ChEBI" id="CHEBI:456216"/>
        <dbReference type="EC" id="2.7.11.11"/>
    </reaction>
</comment>
<dbReference type="SMART" id="SM00220">
    <property type="entry name" value="S_TKc"/>
    <property type="match status" value="1"/>
</dbReference>
<dbReference type="GO" id="GO:0005524">
    <property type="term" value="F:ATP binding"/>
    <property type="evidence" value="ECO:0007669"/>
    <property type="project" value="UniProtKB-UniRule"/>
</dbReference>
<dbReference type="SMART" id="SM00133">
    <property type="entry name" value="S_TK_X"/>
    <property type="match status" value="1"/>
</dbReference>
<dbReference type="PROSITE" id="PS00107">
    <property type="entry name" value="PROTEIN_KINASE_ATP"/>
    <property type="match status" value="1"/>
</dbReference>
<organism evidence="13 14">
    <name type="scientific">Mycena sanguinolenta</name>
    <dbReference type="NCBI Taxonomy" id="230812"/>
    <lineage>
        <taxon>Eukaryota</taxon>
        <taxon>Fungi</taxon>
        <taxon>Dikarya</taxon>
        <taxon>Basidiomycota</taxon>
        <taxon>Agaricomycotina</taxon>
        <taxon>Agaricomycetes</taxon>
        <taxon>Agaricomycetidae</taxon>
        <taxon>Agaricales</taxon>
        <taxon>Marasmiineae</taxon>
        <taxon>Mycenaceae</taxon>
        <taxon>Mycena</taxon>
    </lineage>
</organism>
<feature type="domain" description="Protein kinase" evidence="11">
    <location>
        <begin position="145"/>
        <end position="404"/>
    </location>
</feature>
<name>A0A8H7CUI1_9AGAR</name>
<dbReference type="AlphaFoldDB" id="A0A8H7CUI1"/>
<evidence type="ECO:0000259" key="11">
    <source>
        <dbReference type="PROSITE" id="PS50011"/>
    </source>
</evidence>
<gene>
    <name evidence="13" type="ORF">MSAN_01657100</name>
</gene>
<comment type="catalytic activity">
    <reaction evidence="8">
        <text>L-seryl-[protein] + ATP = O-phospho-L-seryl-[protein] + ADP + H(+)</text>
        <dbReference type="Rhea" id="RHEA:17989"/>
        <dbReference type="Rhea" id="RHEA-COMP:9863"/>
        <dbReference type="Rhea" id="RHEA-COMP:11604"/>
        <dbReference type="ChEBI" id="CHEBI:15378"/>
        <dbReference type="ChEBI" id="CHEBI:29999"/>
        <dbReference type="ChEBI" id="CHEBI:30616"/>
        <dbReference type="ChEBI" id="CHEBI:83421"/>
        <dbReference type="ChEBI" id="CHEBI:456216"/>
        <dbReference type="EC" id="2.7.11.11"/>
    </reaction>
</comment>
<dbReference type="FunFam" id="1.10.510.10:FF:000005">
    <property type="entry name" value="cAMP-dependent protein kinase catalytic subunit alpha"/>
    <property type="match status" value="1"/>
</dbReference>
<evidence type="ECO:0000256" key="9">
    <source>
        <dbReference type="PROSITE-ProRule" id="PRU10141"/>
    </source>
</evidence>
<dbReference type="GO" id="GO:0005634">
    <property type="term" value="C:nucleus"/>
    <property type="evidence" value="ECO:0007669"/>
    <property type="project" value="TreeGrafter"/>
</dbReference>
<dbReference type="GO" id="GO:0004691">
    <property type="term" value="F:cAMP-dependent protein kinase activity"/>
    <property type="evidence" value="ECO:0007669"/>
    <property type="project" value="UniProtKB-EC"/>
</dbReference>
<keyword evidence="5 13" id="KW-0418">Kinase</keyword>
<evidence type="ECO:0000256" key="4">
    <source>
        <dbReference type="ARBA" id="ARBA00022741"/>
    </source>
</evidence>
<dbReference type="PANTHER" id="PTHR24353">
    <property type="entry name" value="CYCLIC NUCLEOTIDE-DEPENDENT PROTEIN KINASE"/>
    <property type="match status" value="1"/>
</dbReference>
<comment type="caution">
    <text evidence="13">The sequence shown here is derived from an EMBL/GenBank/DDBJ whole genome shotgun (WGS) entry which is preliminary data.</text>
</comment>
<keyword evidence="3" id="KW-0808">Transferase</keyword>
<evidence type="ECO:0000256" key="8">
    <source>
        <dbReference type="ARBA" id="ARBA00047454"/>
    </source>
</evidence>
<dbReference type="InterPro" id="IPR011009">
    <property type="entry name" value="Kinase-like_dom_sf"/>
</dbReference>
<evidence type="ECO:0000256" key="7">
    <source>
        <dbReference type="ARBA" id="ARBA00047292"/>
    </source>
</evidence>
<sequence>MPTSRAPNASRIAEQCRQASFVSYPHPSSGPYSLAIMIRRMADRLGHLGHSSLHKVDESDAYATLGSPTDSPNQPIAVPSYLTQSAYDHRGSISRGSISTQATSEWSSDKRAFDAQSDMEVVVEEPHPRPKLVRRPRGVYRLSDFIIQRTLGTGSFGRVHLVRSKHNLRFYAIKVLNKDRVVKMKQVEHTNNEQRMLECVQHPFIINLWGYFQDTANLYMVMDFVPGGELFTLLRRSNRFPDPVAKFYAAEVALALDHLHGLGIIYRDLKPENVLLNSDGHIKVADFGFAKAVDTTTWTLCGTPDYLAPEVIGQQRYNKSVDWYALGILIYEMLFGLPPYHMVEQNHLILYDRIQAGPSKVTFPPAAFSDHARDLIMKLMEGDPSKRFGNMRHGAADVFTHPWFREVDWTRLEAREITAPYLPRIAGDGDASAFEKYPEDDVSSTYGLVTPDLNGDLFPDFEYTALS</sequence>
<evidence type="ECO:0000256" key="6">
    <source>
        <dbReference type="ARBA" id="ARBA00022840"/>
    </source>
</evidence>
<dbReference type="Gene3D" id="3.30.200.20">
    <property type="entry name" value="Phosphorylase Kinase, domain 1"/>
    <property type="match status" value="1"/>
</dbReference>